<dbReference type="EMBL" id="FMZA01000020">
    <property type="protein sequence ID" value="SDC88143.1"/>
    <property type="molecule type" value="Genomic_DNA"/>
</dbReference>
<evidence type="ECO:0000256" key="7">
    <source>
        <dbReference type="ARBA" id="ARBA00022679"/>
    </source>
</evidence>
<dbReference type="GO" id="GO:0047810">
    <property type="term" value="F:D-alanine-2-oxoglutarate aminotransferase activity"/>
    <property type="evidence" value="ECO:0007669"/>
    <property type="project" value="UniProtKB-EC"/>
</dbReference>
<dbReference type="AlphaFoldDB" id="A0A1G6Q719"/>
<comment type="similarity">
    <text evidence="2 10">Belongs to the class-IV pyridoxal-phosphate-dependent aminotransferase family.</text>
</comment>
<dbReference type="Pfam" id="PF01063">
    <property type="entry name" value="Aminotran_4"/>
    <property type="match status" value="1"/>
</dbReference>
<evidence type="ECO:0000256" key="11">
    <source>
        <dbReference type="RuleBase" id="RU004516"/>
    </source>
</evidence>
<dbReference type="NCBIfam" id="TIGR01121">
    <property type="entry name" value="D_amino_aminoT"/>
    <property type="match status" value="1"/>
</dbReference>
<dbReference type="InterPro" id="IPR050571">
    <property type="entry name" value="Class-IV_PLP-Dep_Aminotrnsfr"/>
</dbReference>
<proteinExistence type="inferred from homology"/>
<dbReference type="InterPro" id="IPR043131">
    <property type="entry name" value="BCAT-like_N"/>
</dbReference>
<comment type="cofactor">
    <cofactor evidence="1 11">
        <name>pyridoxal 5'-phosphate</name>
        <dbReference type="ChEBI" id="CHEBI:597326"/>
    </cofactor>
</comment>
<evidence type="ECO:0000256" key="1">
    <source>
        <dbReference type="ARBA" id="ARBA00001933"/>
    </source>
</evidence>
<protein>
    <recommendedName>
        <fullName evidence="5 12">D-alanine aminotransferase</fullName>
        <ecNumber evidence="4 12">2.6.1.21</ecNumber>
    </recommendedName>
</protein>
<dbReference type="PANTHER" id="PTHR42743:SF10">
    <property type="entry name" value="D-ALANINE AMINOTRANSFERASE"/>
    <property type="match status" value="1"/>
</dbReference>
<dbReference type="STRING" id="1236220.SAMN04488112_12014"/>
<dbReference type="InterPro" id="IPR018300">
    <property type="entry name" value="Aminotrans_IV_CS"/>
</dbReference>
<evidence type="ECO:0000313" key="13">
    <source>
        <dbReference type="EMBL" id="SDC88143.1"/>
    </source>
</evidence>
<evidence type="ECO:0000256" key="4">
    <source>
        <dbReference type="ARBA" id="ARBA00012874"/>
    </source>
</evidence>
<sequence>MMEILFDETFTPRDQAKVDIEDRGYQFGDGIYEVIRVYGGKMFCLEPHLQRLQRSTSEIRLQLPYSLERLKQLLQELVQNNHLTDGNVYLQVSRGTAPRNHKFPENTRPMVVAYTMEAPRPVKMLDEGIHTITDPDIRWLRCDIKSLNLLGAVMSKQKAADRGCEEAILHRDGRVTEGSSTNVFLVKDGTLITHPADHLILHGITRQVVLELAAELNWPVEERAASIEELFRADEVFITSTTTEVTPVISIDGRTVSDGKPGPMTRRLQKAFAERIGVGSLQK</sequence>
<dbReference type="Proteomes" id="UP000199387">
    <property type="component" value="Unassembled WGS sequence"/>
</dbReference>
<organism evidence="13 14">
    <name type="scientific">Melghirimyces thermohalophilus</name>
    <dbReference type="NCBI Taxonomy" id="1236220"/>
    <lineage>
        <taxon>Bacteria</taxon>
        <taxon>Bacillati</taxon>
        <taxon>Bacillota</taxon>
        <taxon>Bacilli</taxon>
        <taxon>Bacillales</taxon>
        <taxon>Thermoactinomycetaceae</taxon>
        <taxon>Melghirimyces</taxon>
    </lineage>
</organism>
<dbReference type="GO" id="GO:0030170">
    <property type="term" value="F:pyridoxal phosphate binding"/>
    <property type="evidence" value="ECO:0007669"/>
    <property type="project" value="InterPro"/>
</dbReference>
<dbReference type="GO" id="GO:0046416">
    <property type="term" value="P:D-amino acid metabolic process"/>
    <property type="evidence" value="ECO:0007669"/>
    <property type="project" value="InterPro"/>
</dbReference>
<dbReference type="OrthoDB" id="9805628at2"/>
<dbReference type="NCBIfam" id="NF005209">
    <property type="entry name" value="PRK06680.1"/>
    <property type="match status" value="1"/>
</dbReference>
<evidence type="ECO:0000256" key="6">
    <source>
        <dbReference type="ARBA" id="ARBA00022576"/>
    </source>
</evidence>
<comment type="function">
    <text evidence="12">Acts on the D-isomers of alanine, leucine, aspartate, glutamate, aminobutyrate, norvaline and asparagine. The enzyme transfers an amino group from a substrate D-amino acid to the pyridoxal phosphate cofactor to form pyridoxamine and an alpha-keto acid in the first half-reaction.</text>
</comment>
<evidence type="ECO:0000256" key="3">
    <source>
        <dbReference type="ARBA" id="ARBA00011738"/>
    </source>
</evidence>
<dbReference type="CDD" id="cd01558">
    <property type="entry name" value="D-AAT_like"/>
    <property type="match status" value="1"/>
</dbReference>
<dbReference type="InterPro" id="IPR036038">
    <property type="entry name" value="Aminotransferase-like"/>
</dbReference>
<gene>
    <name evidence="13" type="ORF">SAMN04488112_12014</name>
</gene>
<evidence type="ECO:0000256" key="10">
    <source>
        <dbReference type="RuleBase" id="RU004106"/>
    </source>
</evidence>
<keyword evidence="14" id="KW-1185">Reference proteome</keyword>
<dbReference type="PROSITE" id="PS00770">
    <property type="entry name" value="AA_TRANSFER_CLASS_4"/>
    <property type="match status" value="1"/>
</dbReference>
<evidence type="ECO:0000256" key="12">
    <source>
        <dbReference type="RuleBase" id="RU004520"/>
    </source>
</evidence>
<dbReference type="FunFam" id="3.20.10.10:FF:000002">
    <property type="entry name" value="D-alanine aminotransferase"/>
    <property type="match status" value="1"/>
</dbReference>
<dbReference type="InterPro" id="IPR043132">
    <property type="entry name" value="BCAT-like_C"/>
</dbReference>
<keyword evidence="6" id="KW-0032">Aminotransferase</keyword>
<evidence type="ECO:0000256" key="9">
    <source>
        <dbReference type="ARBA" id="ARBA00047911"/>
    </source>
</evidence>
<dbReference type="InterPro" id="IPR005784">
    <property type="entry name" value="D_amino_transT"/>
</dbReference>
<evidence type="ECO:0000256" key="8">
    <source>
        <dbReference type="ARBA" id="ARBA00022898"/>
    </source>
</evidence>
<dbReference type="GO" id="GO:0008652">
    <property type="term" value="P:amino acid biosynthetic process"/>
    <property type="evidence" value="ECO:0007669"/>
    <property type="project" value="UniProtKB-ARBA"/>
</dbReference>
<dbReference type="Gene3D" id="3.30.470.10">
    <property type="match status" value="1"/>
</dbReference>
<dbReference type="FunFam" id="3.30.470.10:FF:000009">
    <property type="entry name" value="D-alanine aminotransferase"/>
    <property type="match status" value="1"/>
</dbReference>
<accession>A0A1G6Q719</accession>
<evidence type="ECO:0000256" key="2">
    <source>
        <dbReference type="ARBA" id="ARBA00009320"/>
    </source>
</evidence>
<evidence type="ECO:0000313" key="14">
    <source>
        <dbReference type="Proteomes" id="UP000199387"/>
    </source>
</evidence>
<dbReference type="PANTHER" id="PTHR42743">
    <property type="entry name" value="AMINO-ACID AMINOTRANSFERASE"/>
    <property type="match status" value="1"/>
</dbReference>
<dbReference type="GO" id="GO:0046394">
    <property type="term" value="P:carboxylic acid biosynthetic process"/>
    <property type="evidence" value="ECO:0007669"/>
    <property type="project" value="UniProtKB-ARBA"/>
</dbReference>
<keyword evidence="8 11" id="KW-0663">Pyridoxal phosphate</keyword>
<comment type="subunit">
    <text evidence="3">Homodimer.</text>
</comment>
<name>A0A1G6Q719_9BACL</name>
<dbReference type="SUPFAM" id="SSF56752">
    <property type="entry name" value="D-aminoacid aminotransferase-like PLP-dependent enzymes"/>
    <property type="match status" value="1"/>
</dbReference>
<keyword evidence="7" id="KW-0808">Transferase</keyword>
<dbReference type="InterPro" id="IPR001544">
    <property type="entry name" value="Aminotrans_IV"/>
</dbReference>
<dbReference type="GO" id="GO:0005829">
    <property type="term" value="C:cytosol"/>
    <property type="evidence" value="ECO:0007669"/>
    <property type="project" value="TreeGrafter"/>
</dbReference>
<comment type="catalytic activity">
    <reaction evidence="9 12">
        <text>D-alanine + 2-oxoglutarate = D-glutamate + pyruvate</text>
        <dbReference type="Rhea" id="RHEA:15869"/>
        <dbReference type="ChEBI" id="CHEBI:15361"/>
        <dbReference type="ChEBI" id="CHEBI:16810"/>
        <dbReference type="ChEBI" id="CHEBI:29986"/>
        <dbReference type="ChEBI" id="CHEBI:57416"/>
        <dbReference type="EC" id="2.6.1.21"/>
    </reaction>
</comment>
<dbReference type="RefSeq" id="WP_091572209.1">
    <property type="nucleotide sequence ID" value="NZ_FMZA01000020.1"/>
</dbReference>
<reference evidence="13 14" key="1">
    <citation type="submission" date="2016-10" db="EMBL/GenBank/DDBJ databases">
        <authorList>
            <person name="de Groot N.N."/>
        </authorList>
    </citation>
    <scope>NUCLEOTIDE SEQUENCE [LARGE SCALE GENOMIC DNA]</scope>
    <source>
        <strain evidence="13 14">DSM 45514</strain>
    </source>
</reference>
<dbReference type="EC" id="2.6.1.21" evidence="4 12"/>
<evidence type="ECO:0000256" key="5">
    <source>
        <dbReference type="ARBA" id="ARBA00021779"/>
    </source>
</evidence>
<dbReference type="Gene3D" id="3.20.10.10">
    <property type="entry name" value="D-amino Acid Aminotransferase, subunit A, domain 2"/>
    <property type="match status" value="1"/>
</dbReference>